<dbReference type="Pfam" id="PF02609">
    <property type="entry name" value="Exonuc_VII_S"/>
    <property type="match status" value="1"/>
</dbReference>
<evidence type="ECO:0000313" key="8">
    <source>
        <dbReference type="EMBL" id="QDU87344.1"/>
    </source>
</evidence>
<accession>A0A518D781</accession>
<evidence type="ECO:0000313" key="9">
    <source>
        <dbReference type="Proteomes" id="UP000317429"/>
    </source>
</evidence>
<dbReference type="Proteomes" id="UP000317429">
    <property type="component" value="Chromosome"/>
</dbReference>
<keyword evidence="5 6" id="KW-0269">Exonuclease</keyword>
<dbReference type="HAMAP" id="MF_00337">
    <property type="entry name" value="Exonuc_7_S"/>
    <property type="match status" value="1"/>
</dbReference>
<dbReference type="EMBL" id="CP036291">
    <property type="protein sequence ID" value="QDU87344.1"/>
    <property type="molecule type" value="Genomic_DNA"/>
</dbReference>
<comment type="subcellular location">
    <subcellularLocation>
        <location evidence="6">Cytoplasm</location>
    </subcellularLocation>
</comment>
<dbReference type="GO" id="GO:0009318">
    <property type="term" value="C:exodeoxyribonuclease VII complex"/>
    <property type="evidence" value="ECO:0007669"/>
    <property type="project" value="UniProtKB-UniRule"/>
</dbReference>
<comment type="subunit">
    <text evidence="6">Heterooligomer composed of large and small subunits.</text>
</comment>
<dbReference type="GO" id="GO:0008855">
    <property type="term" value="F:exodeoxyribonuclease VII activity"/>
    <property type="evidence" value="ECO:0007669"/>
    <property type="project" value="UniProtKB-UniRule"/>
</dbReference>
<dbReference type="OrthoDB" id="284990at2"/>
<reference evidence="8 9" key="1">
    <citation type="submission" date="2019-02" db="EMBL/GenBank/DDBJ databases">
        <title>Deep-cultivation of Planctomycetes and their phenomic and genomic characterization uncovers novel biology.</title>
        <authorList>
            <person name="Wiegand S."/>
            <person name="Jogler M."/>
            <person name="Boedeker C."/>
            <person name="Pinto D."/>
            <person name="Vollmers J."/>
            <person name="Rivas-Marin E."/>
            <person name="Kohn T."/>
            <person name="Peeters S.H."/>
            <person name="Heuer A."/>
            <person name="Rast P."/>
            <person name="Oberbeckmann S."/>
            <person name="Bunk B."/>
            <person name="Jeske O."/>
            <person name="Meyerdierks A."/>
            <person name="Storesund J.E."/>
            <person name="Kallscheuer N."/>
            <person name="Luecker S."/>
            <person name="Lage O.M."/>
            <person name="Pohl T."/>
            <person name="Merkel B.J."/>
            <person name="Hornburger P."/>
            <person name="Mueller R.-W."/>
            <person name="Bruemmer F."/>
            <person name="Labrenz M."/>
            <person name="Spormann A.M."/>
            <person name="Op den Camp H."/>
            <person name="Overmann J."/>
            <person name="Amann R."/>
            <person name="Jetten M.S.M."/>
            <person name="Mascher T."/>
            <person name="Medema M.H."/>
            <person name="Devos D.P."/>
            <person name="Kaster A.-K."/>
            <person name="Ovreas L."/>
            <person name="Rohde M."/>
            <person name="Galperin M.Y."/>
            <person name="Jogler C."/>
        </authorList>
    </citation>
    <scope>NUCLEOTIDE SEQUENCE [LARGE SCALE GENOMIC DNA]</scope>
    <source>
        <strain evidence="8 9">Pla175</strain>
    </source>
</reference>
<dbReference type="PANTHER" id="PTHR34137">
    <property type="entry name" value="EXODEOXYRIBONUCLEASE 7 SMALL SUBUNIT"/>
    <property type="match status" value="1"/>
</dbReference>
<dbReference type="InterPro" id="IPR037004">
    <property type="entry name" value="Exonuc_VII_ssu_sf"/>
</dbReference>
<dbReference type="NCBIfam" id="TIGR01280">
    <property type="entry name" value="xseB"/>
    <property type="match status" value="1"/>
</dbReference>
<name>A0A518D781_9BACT</name>
<dbReference type="GO" id="GO:0005829">
    <property type="term" value="C:cytosol"/>
    <property type="evidence" value="ECO:0007669"/>
    <property type="project" value="TreeGrafter"/>
</dbReference>
<feature type="region of interest" description="Disordered" evidence="7">
    <location>
        <begin position="70"/>
        <end position="120"/>
    </location>
</feature>
<keyword evidence="3 6" id="KW-0540">Nuclease</keyword>
<dbReference type="AlphaFoldDB" id="A0A518D781"/>
<evidence type="ECO:0000256" key="6">
    <source>
        <dbReference type="HAMAP-Rule" id="MF_00337"/>
    </source>
</evidence>
<sequence>MPKKKPAADTDAPSFEESLAELEQVVADLESGELGLDQSLERYETGVARLRQCHARLEAAQRKIELLTGVDAQGNAVTRPLDDDAGGSLEEKGAARGKRRSTKPSAPSGGAGVDDHGSLF</sequence>
<evidence type="ECO:0000256" key="7">
    <source>
        <dbReference type="SAM" id="MobiDB-lite"/>
    </source>
</evidence>
<evidence type="ECO:0000256" key="5">
    <source>
        <dbReference type="ARBA" id="ARBA00022839"/>
    </source>
</evidence>
<dbReference type="KEGG" id="pnd:Pla175_07030"/>
<comment type="similarity">
    <text evidence="1 6">Belongs to the XseB family.</text>
</comment>
<evidence type="ECO:0000256" key="4">
    <source>
        <dbReference type="ARBA" id="ARBA00022801"/>
    </source>
</evidence>
<keyword evidence="2 6" id="KW-0963">Cytoplasm</keyword>
<proteinExistence type="inferred from homology"/>
<evidence type="ECO:0000256" key="1">
    <source>
        <dbReference type="ARBA" id="ARBA00009998"/>
    </source>
</evidence>
<evidence type="ECO:0000256" key="3">
    <source>
        <dbReference type="ARBA" id="ARBA00022722"/>
    </source>
</evidence>
<evidence type="ECO:0000256" key="2">
    <source>
        <dbReference type="ARBA" id="ARBA00022490"/>
    </source>
</evidence>
<comment type="function">
    <text evidence="6">Bidirectionally degrades single-stranded DNA into large acid-insoluble oligonucleotides, which are then degraded further into small acid-soluble oligonucleotides.</text>
</comment>
<dbReference type="EC" id="3.1.11.6" evidence="6"/>
<dbReference type="InterPro" id="IPR003761">
    <property type="entry name" value="Exonuc_VII_S"/>
</dbReference>
<keyword evidence="9" id="KW-1185">Reference proteome</keyword>
<dbReference type="RefSeq" id="WP_145281313.1">
    <property type="nucleotide sequence ID" value="NZ_CP036291.1"/>
</dbReference>
<dbReference type="PANTHER" id="PTHR34137:SF1">
    <property type="entry name" value="EXODEOXYRIBONUCLEASE 7 SMALL SUBUNIT"/>
    <property type="match status" value="1"/>
</dbReference>
<gene>
    <name evidence="6 8" type="primary">xseB</name>
    <name evidence="8" type="ORF">Pla175_07030</name>
</gene>
<dbReference type="Gene3D" id="1.10.287.1040">
    <property type="entry name" value="Exonuclease VII, small subunit"/>
    <property type="match status" value="1"/>
</dbReference>
<protein>
    <recommendedName>
        <fullName evidence="6">Exodeoxyribonuclease 7 small subunit</fullName>
        <ecNumber evidence="6">3.1.11.6</ecNumber>
    </recommendedName>
    <alternativeName>
        <fullName evidence="6">Exodeoxyribonuclease VII small subunit</fullName>
        <shortName evidence="6">Exonuclease VII small subunit</shortName>
    </alternativeName>
</protein>
<comment type="catalytic activity">
    <reaction evidence="6">
        <text>Exonucleolytic cleavage in either 5'- to 3'- or 3'- to 5'-direction to yield nucleoside 5'-phosphates.</text>
        <dbReference type="EC" id="3.1.11.6"/>
    </reaction>
</comment>
<organism evidence="8 9">
    <name type="scientific">Pirellulimonas nuda</name>
    <dbReference type="NCBI Taxonomy" id="2528009"/>
    <lineage>
        <taxon>Bacteria</taxon>
        <taxon>Pseudomonadati</taxon>
        <taxon>Planctomycetota</taxon>
        <taxon>Planctomycetia</taxon>
        <taxon>Pirellulales</taxon>
        <taxon>Lacipirellulaceae</taxon>
        <taxon>Pirellulimonas</taxon>
    </lineage>
</organism>
<dbReference type="GO" id="GO:0006308">
    <property type="term" value="P:DNA catabolic process"/>
    <property type="evidence" value="ECO:0007669"/>
    <property type="project" value="UniProtKB-UniRule"/>
</dbReference>
<dbReference type="SUPFAM" id="SSF116842">
    <property type="entry name" value="XseB-like"/>
    <property type="match status" value="1"/>
</dbReference>
<keyword evidence="4 6" id="KW-0378">Hydrolase</keyword>